<dbReference type="GO" id="GO:0005829">
    <property type="term" value="C:cytosol"/>
    <property type="evidence" value="ECO:0007669"/>
    <property type="project" value="TreeGrafter"/>
</dbReference>
<dbReference type="InterPro" id="IPR032675">
    <property type="entry name" value="LRR_dom_sf"/>
</dbReference>
<keyword evidence="3" id="KW-1185">Reference proteome</keyword>
<dbReference type="EMBL" id="JATAAI010000019">
    <property type="protein sequence ID" value="KAK1739025.1"/>
    <property type="molecule type" value="Genomic_DNA"/>
</dbReference>
<evidence type="ECO:0000313" key="3">
    <source>
        <dbReference type="Proteomes" id="UP001224775"/>
    </source>
</evidence>
<dbReference type="SUPFAM" id="SSF52047">
    <property type="entry name" value="RNI-like"/>
    <property type="match status" value="1"/>
</dbReference>
<dbReference type="InterPro" id="IPR027038">
    <property type="entry name" value="RanGap"/>
</dbReference>
<dbReference type="Gene3D" id="3.80.10.10">
    <property type="entry name" value="Ribonuclease Inhibitor"/>
    <property type="match status" value="1"/>
</dbReference>
<dbReference type="GO" id="GO:0006913">
    <property type="term" value="P:nucleocytoplasmic transport"/>
    <property type="evidence" value="ECO:0007669"/>
    <property type="project" value="TreeGrafter"/>
</dbReference>
<feature type="region of interest" description="Disordered" evidence="1">
    <location>
        <begin position="1"/>
        <end position="73"/>
    </location>
</feature>
<gene>
    <name evidence="2" type="ORF">QTG54_010341</name>
</gene>
<dbReference type="PANTHER" id="PTHR24113:SF15">
    <property type="entry name" value="NACHT DOMAIN-CONTAINING PROTEIN"/>
    <property type="match status" value="1"/>
</dbReference>
<dbReference type="GO" id="GO:0005634">
    <property type="term" value="C:nucleus"/>
    <property type="evidence" value="ECO:0007669"/>
    <property type="project" value="TreeGrafter"/>
</dbReference>
<evidence type="ECO:0000313" key="2">
    <source>
        <dbReference type="EMBL" id="KAK1739025.1"/>
    </source>
</evidence>
<evidence type="ECO:0008006" key="4">
    <source>
        <dbReference type="Google" id="ProtNLM"/>
    </source>
</evidence>
<dbReference type="GO" id="GO:0048471">
    <property type="term" value="C:perinuclear region of cytoplasm"/>
    <property type="evidence" value="ECO:0007669"/>
    <property type="project" value="TreeGrafter"/>
</dbReference>
<comment type="caution">
    <text evidence="2">The sequence shown here is derived from an EMBL/GenBank/DDBJ whole genome shotgun (WGS) entry which is preliminary data.</text>
</comment>
<protein>
    <recommendedName>
        <fullName evidence="4">RNI-like protein</fullName>
    </recommendedName>
</protein>
<feature type="compositionally biased region" description="Basic and acidic residues" evidence="1">
    <location>
        <begin position="56"/>
        <end position="70"/>
    </location>
</feature>
<evidence type="ECO:0000256" key="1">
    <source>
        <dbReference type="SAM" id="MobiDB-lite"/>
    </source>
</evidence>
<sequence length="533" mass="59513">MLHVHNVTHNPKPHSHVSESPTKKRKANDGQATVLDGSHDVNTGNTNDGGFLHISGQRDDAPSGPSRDENSTSQLNRMEQIMMRMEEKLATVSTLESRLESISQSTKEHIDKTLKYNEMLIRNQNWEYPAPVYTVNELADAGFNDAEAEHIYQTSQLLQTNTEALRRGNFPQSNDITGNGDRGPGISLGIDGIFDDDTVDELSPHWREFAAALKDFKPAFDVLPGDSKTCIAFKGVHLNQELTQLVKDALVNIPFKILSFQHSCYFHGDMSAIAAMIDSNKYLQNLDIYRILEMDRDDITTLCSAIHHHPSLVDVSITGCFSSRLGNEMLRSLLRTDELKLEKLSMPENALLGIGTDINVCTQLADFLSTNPRLKELDLQNNGLDGSDAVMIANALRSNTTLRKLYISANDVRAVGDEALRRALCDEASLNSVADSNHSCCIETDNFSGNNDEDREINRAEKIYGLLSSRNKTMSNVQDFGDIDVKLLPNILESVQKYSNYGDEDIVKASSIVYEIMRCWDKVSHLYIVQSER</sequence>
<organism evidence="2 3">
    <name type="scientific">Skeletonema marinoi</name>
    <dbReference type="NCBI Taxonomy" id="267567"/>
    <lineage>
        <taxon>Eukaryota</taxon>
        <taxon>Sar</taxon>
        <taxon>Stramenopiles</taxon>
        <taxon>Ochrophyta</taxon>
        <taxon>Bacillariophyta</taxon>
        <taxon>Coscinodiscophyceae</taxon>
        <taxon>Thalassiosirophycidae</taxon>
        <taxon>Thalassiosirales</taxon>
        <taxon>Skeletonemataceae</taxon>
        <taxon>Skeletonema</taxon>
        <taxon>Skeletonema marinoi-dohrnii complex</taxon>
    </lineage>
</organism>
<dbReference type="Proteomes" id="UP001224775">
    <property type="component" value="Unassembled WGS sequence"/>
</dbReference>
<proteinExistence type="predicted"/>
<dbReference type="GO" id="GO:0005096">
    <property type="term" value="F:GTPase activator activity"/>
    <property type="evidence" value="ECO:0007669"/>
    <property type="project" value="InterPro"/>
</dbReference>
<dbReference type="SMART" id="SM00368">
    <property type="entry name" value="LRR_RI"/>
    <property type="match status" value="3"/>
</dbReference>
<dbReference type="GO" id="GO:0031267">
    <property type="term" value="F:small GTPase binding"/>
    <property type="evidence" value="ECO:0007669"/>
    <property type="project" value="TreeGrafter"/>
</dbReference>
<name>A0AAD8Y5I2_9STRA</name>
<accession>A0AAD8Y5I2</accession>
<reference evidence="2" key="1">
    <citation type="submission" date="2023-06" db="EMBL/GenBank/DDBJ databases">
        <title>Survivors Of The Sea: Transcriptome response of Skeletonema marinoi to long-term dormancy.</title>
        <authorList>
            <person name="Pinder M.I.M."/>
            <person name="Kourtchenko O."/>
            <person name="Robertson E.K."/>
            <person name="Larsson T."/>
            <person name="Maumus F."/>
            <person name="Osuna-Cruz C.M."/>
            <person name="Vancaester E."/>
            <person name="Stenow R."/>
            <person name="Vandepoele K."/>
            <person name="Ploug H."/>
            <person name="Bruchert V."/>
            <person name="Godhe A."/>
            <person name="Topel M."/>
        </authorList>
    </citation>
    <scope>NUCLEOTIDE SEQUENCE</scope>
    <source>
        <strain evidence="2">R05AC</strain>
    </source>
</reference>
<dbReference type="AlphaFoldDB" id="A0AAD8Y5I2"/>
<dbReference type="PANTHER" id="PTHR24113">
    <property type="entry name" value="RAN GTPASE-ACTIVATING PROTEIN 1"/>
    <property type="match status" value="1"/>
</dbReference>